<gene>
    <name evidence="1" type="ORF">DERYTH_LOCUS21824</name>
</gene>
<feature type="non-terminal residue" evidence="1">
    <location>
        <position position="49"/>
    </location>
</feature>
<organism evidence="1 2">
    <name type="scientific">Dentiscutata erythropus</name>
    <dbReference type="NCBI Taxonomy" id="1348616"/>
    <lineage>
        <taxon>Eukaryota</taxon>
        <taxon>Fungi</taxon>
        <taxon>Fungi incertae sedis</taxon>
        <taxon>Mucoromycota</taxon>
        <taxon>Glomeromycotina</taxon>
        <taxon>Glomeromycetes</taxon>
        <taxon>Diversisporales</taxon>
        <taxon>Gigasporaceae</taxon>
        <taxon>Dentiscutata</taxon>
    </lineage>
</organism>
<evidence type="ECO:0000313" key="2">
    <source>
        <dbReference type="Proteomes" id="UP000789405"/>
    </source>
</evidence>
<proteinExistence type="predicted"/>
<dbReference type="EMBL" id="CAJVPY010028709">
    <property type="protein sequence ID" value="CAG8793106.1"/>
    <property type="molecule type" value="Genomic_DNA"/>
</dbReference>
<reference evidence="1" key="1">
    <citation type="submission" date="2021-06" db="EMBL/GenBank/DDBJ databases">
        <authorList>
            <person name="Kallberg Y."/>
            <person name="Tangrot J."/>
            <person name="Rosling A."/>
        </authorList>
    </citation>
    <scope>NUCLEOTIDE SEQUENCE</scope>
    <source>
        <strain evidence="1">MA453B</strain>
    </source>
</reference>
<sequence>MISLQHWESFDYQNNTRFLRRCKECKYIAITITKECIIKKNFKNIRRAL</sequence>
<keyword evidence="2" id="KW-1185">Reference proteome</keyword>
<accession>A0A9N9P5R8</accession>
<name>A0A9N9P5R8_9GLOM</name>
<evidence type="ECO:0000313" key="1">
    <source>
        <dbReference type="EMBL" id="CAG8793106.1"/>
    </source>
</evidence>
<protein>
    <submittedName>
        <fullName evidence="1">25193_t:CDS:1</fullName>
    </submittedName>
</protein>
<comment type="caution">
    <text evidence="1">The sequence shown here is derived from an EMBL/GenBank/DDBJ whole genome shotgun (WGS) entry which is preliminary data.</text>
</comment>
<dbReference type="AlphaFoldDB" id="A0A9N9P5R8"/>
<feature type="non-terminal residue" evidence="1">
    <location>
        <position position="1"/>
    </location>
</feature>
<dbReference type="Proteomes" id="UP000789405">
    <property type="component" value="Unassembled WGS sequence"/>
</dbReference>